<evidence type="ECO:0000313" key="2">
    <source>
        <dbReference type="EMBL" id="TCD70450.1"/>
    </source>
</evidence>
<evidence type="ECO:0000313" key="3">
    <source>
        <dbReference type="Proteomes" id="UP000292702"/>
    </source>
</evidence>
<dbReference type="EMBL" id="RWJN01000021">
    <property type="protein sequence ID" value="TCD70450.1"/>
    <property type="molecule type" value="Genomic_DNA"/>
</dbReference>
<protein>
    <submittedName>
        <fullName evidence="2">Uncharacterized protein</fullName>
    </submittedName>
</protein>
<dbReference type="AlphaFoldDB" id="A0A4R0RNR4"/>
<dbReference type="OrthoDB" id="10677766at2759"/>
<reference evidence="2 3" key="1">
    <citation type="submission" date="2018-11" db="EMBL/GenBank/DDBJ databases">
        <title>Genome assembly of Steccherinum ochraceum LE-BIN_3174, the white-rot fungus of the Steccherinaceae family (The Residual Polyporoid clade, Polyporales, Basidiomycota).</title>
        <authorList>
            <person name="Fedorova T.V."/>
            <person name="Glazunova O.A."/>
            <person name="Landesman E.O."/>
            <person name="Moiseenko K.V."/>
            <person name="Psurtseva N.V."/>
            <person name="Savinova O.S."/>
            <person name="Shakhova N.V."/>
            <person name="Tyazhelova T.V."/>
            <person name="Vasina D.V."/>
        </authorList>
    </citation>
    <scope>NUCLEOTIDE SEQUENCE [LARGE SCALE GENOMIC DNA]</scope>
    <source>
        <strain evidence="2 3">LE-BIN_3174</strain>
    </source>
</reference>
<sequence length="137" mass="15600">MLTRNAGKNSKHNRKTQQLKIPKHSDVVYLPGGVPSTNVSPATTDYLIPHSDSNPSYDTFYIHQNQVILLQMTMSRNHKIKESGLNRLADIIKSRLPERCSPTQAKPWWFVWVVPHEVAAEIKPQEVISTDAIRTPF</sequence>
<dbReference type="Proteomes" id="UP000292702">
    <property type="component" value="Unassembled WGS sequence"/>
</dbReference>
<organism evidence="2 3">
    <name type="scientific">Steccherinum ochraceum</name>
    <dbReference type="NCBI Taxonomy" id="92696"/>
    <lineage>
        <taxon>Eukaryota</taxon>
        <taxon>Fungi</taxon>
        <taxon>Dikarya</taxon>
        <taxon>Basidiomycota</taxon>
        <taxon>Agaricomycotina</taxon>
        <taxon>Agaricomycetes</taxon>
        <taxon>Polyporales</taxon>
        <taxon>Steccherinaceae</taxon>
        <taxon>Steccherinum</taxon>
    </lineage>
</organism>
<proteinExistence type="predicted"/>
<gene>
    <name evidence="2" type="ORF">EIP91_003531</name>
</gene>
<comment type="caution">
    <text evidence="2">The sequence shown here is derived from an EMBL/GenBank/DDBJ whole genome shotgun (WGS) entry which is preliminary data.</text>
</comment>
<name>A0A4R0RNR4_9APHY</name>
<feature type="region of interest" description="Disordered" evidence="1">
    <location>
        <begin position="1"/>
        <end position="20"/>
    </location>
</feature>
<accession>A0A4R0RNR4</accession>
<evidence type="ECO:0000256" key="1">
    <source>
        <dbReference type="SAM" id="MobiDB-lite"/>
    </source>
</evidence>
<keyword evidence="3" id="KW-1185">Reference proteome</keyword>